<dbReference type="PANTHER" id="PTHR43995:SF1">
    <property type="entry name" value="PRE-MRNA-PROCESSING FACTOR 19"/>
    <property type="match status" value="1"/>
</dbReference>
<keyword evidence="25 32" id="KW-0539">Nucleus</keyword>
<dbReference type="CDD" id="cd16656">
    <property type="entry name" value="RING-Ubox_PRP19"/>
    <property type="match status" value="1"/>
</dbReference>
<dbReference type="GO" id="GO:0006281">
    <property type="term" value="P:DNA repair"/>
    <property type="evidence" value="ECO:0007669"/>
    <property type="project" value="UniProtKB-KW"/>
</dbReference>
<comment type="catalytic activity">
    <reaction evidence="30">
        <text>ganglioside GA1 (d18:1(4E)/18:0) + CMP-N-acetyl-beta-neuraminate = ganglioside GM1 (d18:1(4E)/18:0) + CMP + H(+)</text>
        <dbReference type="Rhea" id="RHEA:41784"/>
        <dbReference type="ChEBI" id="CHEBI:15378"/>
        <dbReference type="ChEBI" id="CHEBI:57812"/>
        <dbReference type="ChEBI" id="CHEBI:60377"/>
        <dbReference type="ChEBI" id="CHEBI:73110"/>
        <dbReference type="ChEBI" id="CHEBI:78484"/>
    </reaction>
    <physiologicalReaction direction="left-to-right" evidence="30">
        <dbReference type="Rhea" id="RHEA:41785"/>
    </physiologicalReaction>
</comment>
<reference evidence="34" key="1">
    <citation type="submission" date="2023-03" db="EMBL/GenBank/DDBJ databases">
        <title>Electrophorus voltai genome.</title>
        <authorList>
            <person name="Bian C."/>
        </authorList>
    </citation>
    <scope>NUCLEOTIDE SEQUENCE</scope>
    <source>
        <strain evidence="34">CB-2022</strain>
        <tissue evidence="34">Muscle</tissue>
    </source>
</reference>
<dbReference type="SMART" id="SM00320">
    <property type="entry name" value="WD40"/>
    <property type="match status" value="7"/>
</dbReference>
<evidence type="ECO:0000256" key="11">
    <source>
        <dbReference type="ARBA" id="ARBA00022692"/>
    </source>
</evidence>
<evidence type="ECO:0000256" key="7">
    <source>
        <dbReference type="ARBA" id="ARBA00022574"/>
    </source>
</evidence>
<dbReference type="FunFam" id="2.130.10.10:FF:000043">
    <property type="entry name" value="pre-mRNA-processing factor 19"/>
    <property type="match status" value="1"/>
</dbReference>
<evidence type="ECO:0000256" key="12">
    <source>
        <dbReference type="ARBA" id="ARBA00022728"/>
    </source>
</evidence>
<dbReference type="GO" id="GO:0047291">
    <property type="term" value="F:lactosylceramide alpha-2,3-sialyltransferase activity"/>
    <property type="evidence" value="ECO:0007669"/>
    <property type="project" value="UniProtKB-EC"/>
</dbReference>
<evidence type="ECO:0000256" key="27">
    <source>
        <dbReference type="ARBA" id="ARBA00045587"/>
    </source>
</evidence>
<dbReference type="InterPro" id="IPR019775">
    <property type="entry name" value="WD40_repeat_CS"/>
</dbReference>
<dbReference type="InterPro" id="IPR038578">
    <property type="entry name" value="GT29-like_sf"/>
</dbReference>
<keyword evidence="19" id="KW-0443">Lipid metabolism</keyword>
<evidence type="ECO:0000256" key="13">
    <source>
        <dbReference type="ARBA" id="ARBA00022737"/>
    </source>
</evidence>
<evidence type="ECO:0000256" key="9">
    <source>
        <dbReference type="ARBA" id="ARBA00022676"/>
    </source>
</evidence>
<dbReference type="SUPFAM" id="SSF57850">
    <property type="entry name" value="RING/U-box"/>
    <property type="match status" value="1"/>
</dbReference>
<comment type="subunit">
    <text evidence="32">Homotetramer.</text>
</comment>
<dbReference type="FunFam" id="3.30.40.10:FF:000027">
    <property type="entry name" value="Pre-mRNA-processing factor 19, putative"/>
    <property type="match status" value="1"/>
</dbReference>
<dbReference type="PROSITE" id="PS00678">
    <property type="entry name" value="WD_REPEATS_1"/>
    <property type="match status" value="1"/>
</dbReference>
<evidence type="ECO:0000256" key="24">
    <source>
        <dbReference type="ARBA" id="ARBA00023204"/>
    </source>
</evidence>
<evidence type="ECO:0000256" key="4">
    <source>
        <dbReference type="ARBA" id="ARBA00004906"/>
    </source>
</evidence>
<dbReference type="GO" id="GO:0000398">
    <property type="term" value="P:mRNA splicing, via spliceosome"/>
    <property type="evidence" value="ECO:0007669"/>
    <property type="project" value="InterPro"/>
</dbReference>
<keyword evidence="20" id="KW-0472">Membrane</keyword>
<feature type="repeat" description="WD" evidence="31">
    <location>
        <begin position="812"/>
        <end position="845"/>
    </location>
</feature>
<evidence type="ECO:0000256" key="32">
    <source>
        <dbReference type="RuleBase" id="RU367101"/>
    </source>
</evidence>
<dbReference type="GO" id="GO:0000139">
    <property type="term" value="C:Golgi membrane"/>
    <property type="evidence" value="ECO:0007669"/>
    <property type="project" value="UniProtKB-SubCell"/>
</dbReference>
<dbReference type="Pfam" id="PF24814">
    <property type="entry name" value="WD40_Prp19"/>
    <property type="match status" value="1"/>
</dbReference>
<dbReference type="PANTHER" id="PTHR43995">
    <property type="entry name" value="PRE-MRNA-PROCESSING FACTOR 19"/>
    <property type="match status" value="1"/>
</dbReference>
<keyword evidence="11" id="KW-0812">Transmembrane</keyword>
<evidence type="ECO:0000256" key="25">
    <source>
        <dbReference type="ARBA" id="ARBA00023242"/>
    </source>
</evidence>
<evidence type="ECO:0000256" key="23">
    <source>
        <dbReference type="ARBA" id="ARBA00023187"/>
    </source>
</evidence>
<keyword evidence="18" id="KW-0333">Golgi apparatus</keyword>
<feature type="domain" description="U-box" evidence="33">
    <location>
        <begin position="348"/>
        <end position="413"/>
    </location>
</feature>
<dbReference type="GO" id="GO:0070534">
    <property type="term" value="P:protein K63-linked ubiquitination"/>
    <property type="evidence" value="ECO:0007669"/>
    <property type="project" value="UniProtKB-UniRule"/>
</dbReference>
<evidence type="ECO:0000256" key="29">
    <source>
        <dbReference type="ARBA" id="ARBA00048805"/>
    </source>
</evidence>
<evidence type="ECO:0000256" key="6">
    <source>
        <dbReference type="ARBA" id="ARBA00006388"/>
    </source>
</evidence>
<dbReference type="CDD" id="cd00200">
    <property type="entry name" value="WD40"/>
    <property type="match status" value="1"/>
</dbReference>
<dbReference type="Gene3D" id="3.30.40.10">
    <property type="entry name" value="Zinc/RING finger domain, C3HC4 (zinc finger)"/>
    <property type="match status" value="1"/>
</dbReference>
<dbReference type="PROSITE" id="PS50231">
    <property type="entry name" value="RICIN_B_LECTIN"/>
    <property type="match status" value="1"/>
</dbReference>
<dbReference type="InterPro" id="IPR036322">
    <property type="entry name" value="WD40_repeat_dom_sf"/>
</dbReference>
<dbReference type="Gene3D" id="3.90.1480.20">
    <property type="entry name" value="Glycosyl transferase family 29"/>
    <property type="match status" value="1"/>
</dbReference>
<evidence type="ECO:0000256" key="16">
    <source>
        <dbReference type="ARBA" id="ARBA00022968"/>
    </source>
</evidence>
<dbReference type="AlphaFoldDB" id="A0AAD8ZVN0"/>
<dbReference type="PROSITE" id="PS50294">
    <property type="entry name" value="WD_REPEATS_REGION"/>
    <property type="match status" value="3"/>
</dbReference>
<comment type="similarity">
    <text evidence="5">Belongs to the glycosyltransferase 29 family.</text>
</comment>
<dbReference type="Pfam" id="PF08606">
    <property type="entry name" value="Prp19"/>
    <property type="match status" value="1"/>
</dbReference>
<dbReference type="PROSITE" id="PS51698">
    <property type="entry name" value="U_BOX"/>
    <property type="match status" value="1"/>
</dbReference>
<dbReference type="EMBL" id="JAROKS010000004">
    <property type="protein sequence ID" value="KAK1804245.1"/>
    <property type="molecule type" value="Genomic_DNA"/>
</dbReference>
<feature type="repeat" description="WD" evidence="31">
    <location>
        <begin position="694"/>
        <end position="728"/>
    </location>
</feature>
<dbReference type="InterPro" id="IPR055340">
    <property type="entry name" value="RING-Ubox_PRP19"/>
</dbReference>
<evidence type="ECO:0000256" key="14">
    <source>
        <dbReference type="ARBA" id="ARBA00022763"/>
    </source>
</evidence>
<keyword evidence="16" id="KW-0735">Signal-anchor</keyword>
<dbReference type="InterPro" id="IPR020472">
    <property type="entry name" value="WD40_PAC1"/>
</dbReference>
<evidence type="ECO:0000256" key="22">
    <source>
        <dbReference type="ARBA" id="ARBA00023180"/>
    </source>
</evidence>
<dbReference type="Proteomes" id="UP001239994">
    <property type="component" value="Unassembled WGS sequence"/>
</dbReference>
<keyword evidence="8 32" id="KW-0507">mRNA processing</keyword>
<comment type="catalytic activity">
    <reaction evidence="29">
        <text>ganglioside GA2 (d18:1(4E)/18:0) + CMP-N-acetyl-beta-neuraminate = ganglioside GM2 (d18:1(4E)/18:0) + CMP + H(+)</text>
        <dbReference type="Rhea" id="RHEA:41776"/>
        <dbReference type="ChEBI" id="CHEBI:15378"/>
        <dbReference type="ChEBI" id="CHEBI:57812"/>
        <dbReference type="ChEBI" id="CHEBI:60377"/>
        <dbReference type="ChEBI" id="CHEBI:78485"/>
        <dbReference type="ChEBI" id="CHEBI:78486"/>
    </reaction>
    <physiologicalReaction direction="left-to-right" evidence="29">
        <dbReference type="Rhea" id="RHEA:41777"/>
    </physiologicalReaction>
</comment>
<evidence type="ECO:0000256" key="28">
    <source>
        <dbReference type="ARBA" id="ARBA00048050"/>
    </source>
</evidence>
<evidence type="ECO:0000256" key="31">
    <source>
        <dbReference type="PROSITE-ProRule" id="PRU00221"/>
    </source>
</evidence>
<feature type="repeat" description="WD" evidence="31">
    <location>
        <begin position="729"/>
        <end position="770"/>
    </location>
</feature>
<evidence type="ECO:0000256" key="5">
    <source>
        <dbReference type="ARBA" id="ARBA00006003"/>
    </source>
</evidence>
<evidence type="ECO:0000256" key="30">
    <source>
        <dbReference type="ARBA" id="ARBA00049539"/>
    </source>
</evidence>
<evidence type="ECO:0000256" key="3">
    <source>
        <dbReference type="ARBA" id="ARBA00004642"/>
    </source>
</evidence>
<dbReference type="InterPro" id="IPR003613">
    <property type="entry name" value="Ubox_domain"/>
</dbReference>
<evidence type="ECO:0000256" key="18">
    <source>
        <dbReference type="ARBA" id="ARBA00023034"/>
    </source>
</evidence>
<dbReference type="Pfam" id="PF00777">
    <property type="entry name" value="Glyco_transf_29"/>
    <property type="match status" value="1"/>
</dbReference>
<keyword evidence="7 31" id="KW-0853">WD repeat</keyword>
<evidence type="ECO:0000256" key="1">
    <source>
        <dbReference type="ARBA" id="ARBA00000900"/>
    </source>
</evidence>
<dbReference type="EC" id="2.3.2.27" evidence="32"/>
<dbReference type="InterPro" id="IPR013083">
    <property type="entry name" value="Znf_RING/FYVE/PHD"/>
</dbReference>
<evidence type="ECO:0000256" key="17">
    <source>
        <dbReference type="ARBA" id="ARBA00022989"/>
    </source>
</evidence>
<keyword evidence="35" id="KW-1185">Reference proteome</keyword>
<comment type="function">
    <text evidence="32">Ubiquitin-protein ligase which is mainly involved pre-mRNA splicing and DNA repair. Required for pre-mRNA splicing as component of the spliceosome.</text>
</comment>
<comment type="catalytic activity">
    <reaction evidence="1 32">
        <text>S-ubiquitinyl-[E2 ubiquitin-conjugating enzyme]-L-cysteine + [acceptor protein]-L-lysine = [E2 ubiquitin-conjugating enzyme]-L-cysteine + N(6)-ubiquitinyl-[acceptor protein]-L-lysine.</text>
        <dbReference type="EC" id="2.3.2.27"/>
    </reaction>
</comment>
<evidence type="ECO:0000256" key="19">
    <source>
        <dbReference type="ARBA" id="ARBA00023098"/>
    </source>
</evidence>
<keyword evidence="10 32" id="KW-0808">Transferase</keyword>
<evidence type="ECO:0000256" key="26">
    <source>
        <dbReference type="ARBA" id="ARBA00043651"/>
    </source>
</evidence>
<dbReference type="SMART" id="SM00504">
    <property type="entry name" value="Ubox"/>
    <property type="match status" value="1"/>
</dbReference>
<keyword evidence="14 32" id="KW-0227">DNA damage</keyword>
<comment type="catalytic activity">
    <reaction evidence="26">
        <text>a beta-D-Gal-(1-&gt;4)-beta-D-Glc-(1&lt;-&gt;1)-Cer(d18:1(4E)) + CMP-N-acetyl-beta-neuraminate = a ganglioside GM3 (d18:1(4E)) + CMP + H(+)</text>
        <dbReference type="Rhea" id="RHEA:18417"/>
        <dbReference type="ChEBI" id="CHEBI:15378"/>
        <dbReference type="ChEBI" id="CHEBI:17950"/>
        <dbReference type="ChEBI" id="CHEBI:57812"/>
        <dbReference type="ChEBI" id="CHEBI:60065"/>
        <dbReference type="ChEBI" id="CHEBI:60377"/>
        <dbReference type="EC" id="2.4.3.9"/>
    </reaction>
    <physiologicalReaction direction="left-to-right" evidence="26">
        <dbReference type="Rhea" id="RHEA:18418"/>
    </physiologicalReaction>
</comment>
<evidence type="ECO:0000256" key="21">
    <source>
        <dbReference type="ARBA" id="ARBA00023157"/>
    </source>
</evidence>
<protein>
    <recommendedName>
        <fullName evidence="32">Pre-mRNA-processing factor 19</fullName>
        <ecNumber evidence="32">2.3.2.27</ecNumber>
    </recommendedName>
</protein>
<dbReference type="SUPFAM" id="SSF50978">
    <property type="entry name" value="WD40 repeat-like"/>
    <property type="match status" value="1"/>
</dbReference>
<dbReference type="GO" id="GO:0071006">
    <property type="term" value="C:U2-type catalytic step 1 spliceosome"/>
    <property type="evidence" value="ECO:0007669"/>
    <property type="project" value="TreeGrafter"/>
</dbReference>
<comment type="function">
    <text evidence="27">Transfers the sialyl group (N-acetyl-alpha-neuraminyl or NeuAc) from CMP-NeuAc to the non-reducing terminal galactose (Gal) of glycosphingolipids forming gangliosides (important molecules involved in the regulation of multiple cellular processes, including cell proliferation and differentiation, apoptosis, embryogenesis, development, and oncogenesis). Mainly involved in the biosynthesis of ganglioside GM3 but can also use different glycolipids as substrate acceptors such as D-galactosylceramide (GalCer), asialo-GM2 (GA2) and asialo-GM1 (GA1), although less preferentially than beta-D-Gal-(1-&gt;4)-beta-D-Glc-(1&lt;-&gt;1)-Cer (LacCer).</text>
</comment>
<comment type="caution">
    <text evidence="34">The sequence shown here is derived from an EMBL/GenBank/DDBJ whole genome shotgun (WGS) entry which is preliminary data.</text>
</comment>
<keyword evidence="9" id="KW-0328">Glycosyltransferase</keyword>
<evidence type="ECO:0000313" key="35">
    <source>
        <dbReference type="Proteomes" id="UP001239994"/>
    </source>
</evidence>
<keyword evidence="13" id="KW-0677">Repeat</keyword>
<feature type="repeat" description="WD" evidence="31">
    <location>
        <begin position="601"/>
        <end position="642"/>
    </location>
</feature>
<keyword evidence="24 32" id="KW-0234">DNA repair</keyword>
<dbReference type="PROSITE" id="PS50082">
    <property type="entry name" value="WD_REPEATS_2"/>
    <property type="match status" value="4"/>
</dbReference>
<dbReference type="InterPro" id="IPR015943">
    <property type="entry name" value="WD40/YVTN_repeat-like_dom_sf"/>
</dbReference>
<dbReference type="InterPro" id="IPR001675">
    <property type="entry name" value="Glyco_trans_29"/>
</dbReference>
<keyword evidence="23 32" id="KW-0508">mRNA splicing</keyword>
<dbReference type="FunFam" id="3.90.1480.20:FF:000006">
    <property type="entry name" value="ST3 beta-galactoside alpha-2,3-sialyltransferase 5"/>
    <property type="match status" value="1"/>
</dbReference>
<organism evidence="34 35">
    <name type="scientific">Electrophorus voltai</name>
    <dbReference type="NCBI Taxonomy" id="2609070"/>
    <lineage>
        <taxon>Eukaryota</taxon>
        <taxon>Metazoa</taxon>
        <taxon>Chordata</taxon>
        <taxon>Craniata</taxon>
        <taxon>Vertebrata</taxon>
        <taxon>Euteleostomi</taxon>
        <taxon>Actinopterygii</taxon>
        <taxon>Neopterygii</taxon>
        <taxon>Teleostei</taxon>
        <taxon>Ostariophysi</taxon>
        <taxon>Gymnotiformes</taxon>
        <taxon>Gymnotoidei</taxon>
        <taxon>Gymnotidae</taxon>
        <taxon>Electrophorus</taxon>
    </lineage>
</organism>
<dbReference type="InterPro" id="IPR038959">
    <property type="entry name" value="Prp19"/>
</dbReference>
<dbReference type="GO" id="GO:0061630">
    <property type="term" value="F:ubiquitin protein ligase activity"/>
    <property type="evidence" value="ECO:0007669"/>
    <property type="project" value="UniProtKB-UniRule"/>
</dbReference>
<evidence type="ECO:0000256" key="10">
    <source>
        <dbReference type="ARBA" id="ARBA00022679"/>
    </source>
</evidence>
<evidence type="ECO:0000256" key="2">
    <source>
        <dbReference type="ARBA" id="ARBA00004323"/>
    </source>
</evidence>
<name>A0AAD8ZVN0_9TELE</name>
<keyword evidence="17" id="KW-1133">Transmembrane helix</keyword>
<dbReference type="InterPro" id="IPR013915">
    <property type="entry name" value="Prp19_cc"/>
</dbReference>
<evidence type="ECO:0000256" key="20">
    <source>
        <dbReference type="ARBA" id="ARBA00023136"/>
    </source>
</evidence>
<gene>
    <name evidence="34" type="ORF">P4O66_020282</name>
</gene>
<sequence>MYFLSFFQISVKNLKEKAIWKIKGPTGPILIKRVHNYVRSVLARECRPSFARKNIEMMFPSSTPVAEPFLQKNSNLTEQMFRYPLPFGLLDIQPKIKNILNIIPISSSEKTGRHGCRRCVVVGNGAILRGLELGPLLNQFNVILRLNSGPVKEFSRDVGNRTTFRMSYPEGSPKIWEDVDPQLQFVAVMYKSVDFNWLHAMITGTKVSFWDKLFFWQKVPGHIPVAQSKIRILNPEIIRQSALDLLDFPKPKQRLWGWDQNIPTIGMTAVNLATYLCDEISLAGFGYNLSQKDSPLHYYDTVSMTAMLKETMHNVMREKTVLQRMIEAGSVSDLTGGIRFLLLFFLVSNEVPEHPCVSPVSNQVFERRLIEKYIAENGADPINGQPLSEEQLVDIKVSHPIRPKAPSATSIPAILKSLQDEWDAVMLHSFTLRQQLQTTRQELSHALYQHDAACRVIARLTKEVTAAREALATLKPQAGLVAPQAAPTSQPAIVGAGGEPMEVSEQVGMTPEIIQKLQDKATVLTTERKKRGKTVPEELVRAEDLTKYRQVASHAGLHSASIPGILALDLCPTDTNKVLTGGADKNVVVFDRREEQIVATLKGHTKKVTSVIYHPSQSVVFSASPDSTIRVWSVSGGNCVQVVRAHEAGVTGLSLHATGDYLLSSSEDQYWAFSDIQTGRVLTKVTDETAGCALTCAQFHPDGLIFGTGTADSQIKIWDLKERTNVANFPGHSGPVTAIAFSENGYYLATGAQDSSLKLWDLRKLKNFKTITLDNNYEVKSLVFDQSGTYLAVGGSDIRVYICKQWSEVLNFTDHTGLVTGVAFGEHAQFLSSTGMDRSLKFYSL</sequence>
<proteinExistence type="inferred from homology"/>
<dbReference type="GO" id="GO:0005654">
    <property type="term" value="C:nucleoplasm"/>
    <property type="evidence" value="ECO:0007669"/>
    <property type="project" value="UniProtKB-SubCell"/>
</dbReference>
<evidence type="ECO:0000313" key="34">
    <source>
        <dbReference type="EMBL" id="KAK1804245.1"/>
    </source>
</evidence>
<comment type="subcellular location">
    <subcellularLocation>
        <location evidence="2">Golgi apparatus membrane</location>
        <topology evidence="2">Single-pass type II membrane protein</topology>
    </subcellularLocation>
    <subcellularLocation>
        <location evidence="3">Nucleus</location>
        <location evidence="3">Nucleoplasm</location>
    </subcellularLocation>
</comment>
<comment type="similarity">
    <text evidence="6 32">Belongs to the WD repeat PRP19 family.</text>
</comment>
<dbReference type="Gene3D" id="2.130.10.10">
    <property type="entry name" value="YVTN repeat-like/Quinoprotein amine dehydrogenase"/>
    <property type="match status" value="1"/>
</dbReference>
<dbReference type="GO" id="GO:0000974">
    <property type="term" value="C:Prp19 complex"/>
    <property type="evidence" value="ECO:0007669"/>
    <property type="project" value="UniProtKB-UniRule"/>
</dbReference>
<keyword evidence="22" id="KW-0325">Glycoprotein</keyword>
<evidence type="ECO:0000256" key="8">
    <source>
        <dbReference type="ARBA" id="ARBA00022664"/>
    </source>
</evidence>
<accession>A0AAD8ZVN0</accession>
<comment type="catalytic activity">
    <reaction evidence="28">
        <text>a beta-D-Gal-(1&lt;-&gt;1')-ceramide + CMP-N-acetyl-beta-neuraminate = N-acetyl-alpha-neuraminosyl-(2-&gt;3)-beta-D-galactosyl-(1&lt;-&gt;1')-ceramide + CMP + H(+)</text>
        <dbReference type="Rhea" id="RHEA:41780"/>
        <dbReference type="ChEBI" id="CHEBI:15378"/>
        <dbReference type="ChEBI" id="CHEBI:57812"/>
        <dbReference type="ChEBI" id="CHEBI:60377"/>
        <dbReference type="ChEBI" id="CHEBI:82643"/>
        <dbReference type="ChEBI" id="CHEBI:143593"/>
    </reaction>
    <physiologicalReaction direction="left-to-right" evidence="28">
        <dbReference type="Rhea" id="RHEA:41781"/>
    </physiologicalReaction>
</comment>
<evidence type="ECO:0000256" key="15">
    <source>
        <dbReference type="ARBA" id="ARBA00022786"/>
    </source>
</evidence>
<keyword evidence="12 32" id="KW-0747">Spliceosome</keyword>
<evidence type="ECO:0000259" key="33">
    <source>
        <dbReference type="PROSITE" id="PS51698"/>
    </source>
</evidence>
<keyword evidence="15 32" id="KW-0833">Ubl conjugation pathway</keyword>
<dbReference type="GO" id="GO:0006629">
    <property type="term" value="P:lipid metabolic process"/>
    <property type="evidence" value="ECO:0007669"/>
    <property type="project" value="UniProtKB-KW"/>
</dbReference>
<comment type="pathway">
    <text evidence="4 32">Protein modification; protein ubiquitination.</text>
</comment>
<dbReference type="InterPro" id="IPR001680">
    <property type="entry name" value="WD40_rpt"/>
</dbReference>
<dbReference type="PRINTS" id="PR00320">
    <property type="entry name" value="GPROTEINBRPT"/>
</dbReference>
<keyword evidence="21" id="KW-1015">Disulfide bond</keyword>